<keyword evidence="1" id="KW-0472">Membrane</keyword>
<feature type="transmembrane region" description="Helical" evidence="1">
    <location>
        <begin position="345"/>
        <end position="370"/>
    </location>
</feature>
<proteinExistence type="predicted"/>
<feature type="transmembrane region" description="Helical" evidence="1">
    <location>
        <begin position="465"/>
        <end position="487"/>
    </location>
</feature>
<keyword evidence="1" id="KW-0812">Transmembrane</keyword>
<comment type="caution">
    <text evidence="2">The sequence shown here is derived from an EMBL/GenBank/DDBJ whole genome shotgun (WGS) entry which is preliminary data.</text>
</comment>
<organism evidence="2 3">
    <name type="scientific">Neobacillus thermocopriae</name>
    <dbReference type="NCBI Taxonomy" id="1215031"/>
    <lineage>
        <taxon>Bacteria</taxon>
        <taxon>Bacillati</taxon>
        <taxon>Bacillota</taxon>
        <taxon>Bacilli</taxon>
        <taxon>Bacillales</taxon>
        <taxon>Bacillaceae</taxon>
        <taxon>Neobacillus</taxon>
    </lineage>
</organism>
<reference evidence="2" key="1">
    <citation type="submission" date="2020-02" db="EMBL/GenBank/DDBJ databases">
        <title>Bacillus sedimentmangrovi sp. nov., isolated from sediment of the mangrove ecosystem.</title>
        <authorList>
            <person name="Liu G."/>
        </authorList>
    </citation>
    <scope>NUCLEOTIDE SEQUENCE [LARGE SCALE GENOMIC DNA]</scope>
    <source>
        <strain evidence="2">SgZ-7</strain>
    </source>
</reference>
<feature type="transmembrane region" description="Helical" evidence="1">
    <location>
        <begin position="391"/>
        <end position="420"/>
    </location>
</feature>
<accession>A0A6B3TPX7</accession>
<evidence type="ECO:0000313" key="2">
    <source>
        <dbReference type="EMBL" id="NEX78380.1"/>
    </source>
</evidence>
<feature type="transmembrane region" description="Helical" evidence="1">
    <location>
        <begin position="87"/>
        <end position="104"/>
    </location>
</feature>
<feature type="transmembrane region" description="Helical" evidence="1">
    <location>
        <begin position="201"/>
        <end position="221"/>
    </location>
</feature>
<dbReference type="EMBL" id="JAAIUV010000006">
    <property type="protein sequence ID" value="NEX78380.1"/>
    <property type="molecule type" value="Genomic_DNA"/>
</dbReference>
<feature type="transmembrane region" description="Helical" evidence="1">
    <location>
        <begin position="23"/>
        <end position="41"/>
    </location>
</feature>
<dbReference type="Proteomes" id="UP000481621">
    <property type="component" value="Unassembled WGS sequence"/>
</dbReference>
<sequence length="537" mass="59464">MKEKFSRWEILFAQYLKRDWKKIIFWILGIGLFSAGFVPAFEEIAEGQGLVGLYETLKNPAMIAIVGPTPIDVATDYTLGAMYAHEMLLFCGLMAMVMSVFHVISHTRKEEELGLTELVRSFHIGRQANSLATMMETILINIFLALFISVVLVSFGAETISVEGSLLFGTTVGFAGIIGAGMALVFSQIMPTSSSATGSTLGLIGLLFIVRAGTDISNANLSMFNPLGWTYLTYPFTNNDWLPLIFALIFIIIVTMIAFSLEGSRDMGAGYFPEKKGREYAKKSLLSVRGLFFKINKGIMIGWGIAFIFIGASYGAIYGDMQAFIESNEIMKQMFSHSGISIEESFTGTIMMVMIVLVSILPILIVNKLFTEERRLRLSQLFSTKVTRRQIYWNCIGLAIFASIIGILLAAGSLGGTAISVMETKSTMDFSDFLATGFNYLPSVLFMIGLATITLGWIPKFGKVVYFYLGYSFSVNYFGAILDIPEWVSNIAILSWLPQLPVEEFEALTFITISVISIVLMAFGYFGYSRRDMMEGT</sequence>
<gene>
    <name evidence="2" type="ORF">G4Z05_05655</name>
</gene>
<feature type="transmembrane region" description="Helical" evidence="1">
    <location>
        <begin position="507"/>
        <end position="528"/>
    </location>
</feature>
<protein>
    <submittedName>
        <fullName evidence="2">Tetronasin resistance protein</fullName>
    </submittedName>
</protein>
<feature type="transmembrane region" description="Helical" evidence="1">
    <location>
        <begin position="440"/>
        <end position="458"/>
    </location>
</feature>
<feature type="transmembrane region" description="Helical" evidence="1">
    <location>
        <begin position="241"/>
        <end position="261"/>
    </location>
</feature>
<evidence type="ECO:0000256" key="1">
    <source>
        <dbReference type="SAM" id="Phobius"/>
    </source>
</evidence>
<dbReference type="RefSeq" id="WP_163250862.1">
    <property type="nucleotide sequence ID" value="NZ_JAAIUV010000006.1"/>
</dbReference>
<keyword evidence="1" id="KW-1133">Transmembrane helix</keyword>
<evidence type="ECO:0000313" key="3">
    <source>
        <dbReference type="Proteomes" id="UP000481621"/>
    </source>
</evidence>
<feature type="transmembrane region" description="Helical" evidence="1">
    <location>
        <begin position="138"/>
        <end position="160"/>
    </location>
</feature>
<keyword evidence="3" id="KW-1185">Reference proteome</keyword>
<feature type="transmembrane region" description="Helical" evidence="1">
    <location>
        <begin position="299"/>
        <end position="325"/>
    </location>
</feature>
<feature type="transmembrane region" description="Helical" evidence="1">
    <location>
        <begin position="166"/>
        <end position="189"/>
    </location>
</feature>
<dbReference type="AlphaFoldDB" id="A0A6B3TPX7"/>
<name>A0A6B3TPX7_9BACI</name>